<dbReference type="Proteomes" id="UP000317839">
    <property type="component" value="Unassembled WGS sequence"/>
</dbReference>
<dbReference type="OrthoDB" id="5514786at2"/>
<dbReference type="Pfam" id="PF20472">
    <property type="entry name" value="PDDEXK_11"/>
    <property type="match status" value="1"/>
</dbReference>
<organism evidence="2 3">
    <name type="scientific">Aliikangiella marina</name>
    <dbReference type="NCBI Taxonomy" id="1712262"/>
    <lineage>
        <taxon>Bacteria</taxon>
        <taxon>Pseudomonadati</taxon>
        <taxon>Pseudomonadota</taxon>
        <taxon>Gammaproteobacteria</taxon>
        <taxon>Oceanospirillales</taxon>
        <taxon>Pleioneaceae</taxon>
        <taxon>Aliikangiella</taxon>
    </lineage>
</organism>
<keyword evidence="3" id="KW-1185">Reference proteome</keyword>
<dbReference type="AlphaFoldDB" id="A0A545T6U2"/>
<evidence type="ECO:0000313" key="3">
    <source>
        <dbReference type="Proteomes" id="UP000317839"/>
    </source>
</evidence>
<name>A0A545T6U2_9GAMM</name>
<gene>
    <name evidence="2" type="ORF">FLL45_15885</name>
</gene>
<dbReference type="RefSeq" id="WP_142943082.1">
    <property type="nucleotide sequence ID" value="NZ_VIKR01000004.1"/>
</dbReference>
<reference evidence="2 3" key="1">
    <citation type="submission" date="2019-06" db="EMBL/GenBank/DDBJ databases">
        <title>Draft genome of Aliikangiella marina GYP-15.</title>
        <authorList>
            <person name="Wang G."/>
        </authorList>
    </citation>
    <scope>NUCLEOTIDE SEQUENCE [LARGE SCALE GENOMIC DNA]</scope>
    <source>
        <strain evidence="2 3">GYP-15</strain>
    </source>
</reference>
<proteinExistence type="predicted"/>
<evidence type="ECO:0000313" key="2">
    <source>
        <dbReference type="EMBL" id="TQV72943.1"/>
    </source>
</evidence>
<evidence type="ECO:0000259" key="1">
    <source>
        <dbReference type="Pfam" id="PF20472"/>
    </source>
</evidence>
<dbReference type="InterPro" id="IPR046821">
    <property type="entry name" value="PDDEXK_11"/>
</dbReference>
<sequence>MNGNEYADWVANYIKHNFGQRGLKIYREVSIGKSIIGKNRRVDVLVIDESQNLAVAIECKYQSTSGTVDEKIPYTLADTKAMQMDAYIAYGGGGFSKGVIHMLEASELACHAEPSENDILLYSQTRDTQELDQILAMRFGWWDVFTEGKLPL</sequence>
<accession>A0A545T6U2</accession>
<dbReference type="EMBL" id="VIKR01000004">
    <property type="protein sequence ID" value="TQV72943.1"/>
    <property type="molecule type" value="Genomic_DNA"/>
</dbReference>
<feature type="domain" description="PD-(D/E)XK nuclease" evidence="1">
    <location>
        <begin position="3"/>
        <end position="142"/>
    </location>
</feature>
<protein>
    <recommendedName>
        <fullName evidence="1">PD-(D/E)XK nuclease domain-containing protein</fullName>
    </recommendedName>
</protein>
<comment type="caution">
    <text evidence="2">The sequence shown here is derived from an EMBL/GenBank/DDBJ whole genome shotgun (WGS) entry which is preliminary data.</text>
</comment>